<dbReference type="FunFam" id="2.30.250.10:FF:000001">
    <property type="entry name" value="Aspartyl aminopeptidase 1"/>
    <property type="match status" value="1"/>
</dbReference>
<keyword evidence="5 11" id="KW-0031">Aminopeptidase</keyword>
<evidence type="ECO:0000256" key="8">
    <source>
        <dbReference type="ARBA" id="ARBA00022801"/>
    </source>
</evidence>
<dbReference type="EC" id="3.4.11.21" evidence="4"/>
<dbReference type="InterPro" id="IPR023358">
    <property type="entry name" value="Peptidase_M18_dom2"/>
</dbReference>
<dbReference type="SUPFAM" id="SSF101821">
    <property type="entry name" value="Aminopeptidase/glucanase lid domain"/>
    <property type="match status" value="1"/>
</dbReference>
<dbReference type="GO" id="GO:0000324">
    <property type="term" value="C:fungal-type vacuole"/>
    <property type="evidence" value="ECO:0007669"/>
    <property type="project" value="TreeGrafter"/>
</dbReference>
<keyword evidence="9 11" id="KW-0862">Zinc</keyword>
<evidence type="ECO:0000256" key="11">
    <source>
        <dbReference type="RuleBase" id="RU004386"/>
    </source>
</evidence>
<keyword evidence="7 11" id="KW-0479">Metal-binding</keyword>
<dbReference type="NCBIfam" id="NF002759">
    <property type="entry name" value="PRK02813.1"/>
    <property type="match status" value="1"/>
</dbReference>
<dbReference type="InterPro" id="IPR001948">
    <property type="entry name" value="Peptidase_M18"/>
</dbReference>
<evidence type="ECO:0000256" key="2">
    <source>
        <dbReference type="ARBA" id="ARBA00001947"/>
    </source>
</evidence>
<dbReference type="PRINTS" id="PR00932">
    <property type="entry name" value="AMINO1PTASE"/>
</dbReference>
<dbReference type="GO" id="GO:0006508">
    <property type="term" value="P:proteolysis"/>
    <property type="evidence" value="ECO:0007669"/>
    <property type="project" value="UniProtKB-KW"/>
</dbReference>
<dbReference type="AlphaFoldDB" id="A0A1V6S7A0"/>
<dbReference type="GO" id="GO:0008270">
    <property type="term" value="F:zinc ion binding"/>
    <property type="evidence" value="ECO:0007669"/>
    <property type="project" value="InterPro"/>
</dbReference>
<comment type="caution">
    <text evidence="12">The sequence shown here is derived from an EMBL/GenBank/DDBJ whole genome shotgun (WGS) entry which is preliminary data.</text>
</comment>
<accession>A0A1V6S7A0</accession>
<dbReference type="PANTHER" id="PTHR28570">
    <property type="entry name" value="ASPARTYL AMINOPEPTIDASE"/>
    <property type="match status" value="1"/>
</dbReference>
<dbReference type="Pfam" id="PF02127">
    <property type="entry name" value="Peptidase_M18"/>
    <property type="match status" value="1"/>
</dbReference>
<comment type="catalytic activity">
    <reaction evidence="1">
        <text>Release of an N-terminal aspartate or glutamate from a peptide, with a preference for aspartate.</text>
        <dbReference type="EC" id="3.4.11.21"/>
    </reaction>
</comment>
<evidence type="ECO:0000256" key="3">
    <source>
        <dbReference type="ARBA" id="ARBA00008290"/>
    </source>
</evidence>
<dbReference type="GO" id="GO:0070006">
    <property type="term" value="F:metalloaminopeptidase activity"/>
    <property type="evidence" value="ECO:0007669"/>
    <property type="project" value="TreeGrafter"/>
</dbReference>
<proteinExistence type="inferred from homology"/>
<organism evidence="12 13">
    <name type="scientific">Penicillium vulpinum</name>
    <dbReference type="NCBI Taxonomy" id="29845"/>
    <lineage>
        <taxon>Eukaryota</taxon>
        <taxon>Fungi</taxon>
        <taxon>Dikarya</taxon>
        <taxon>Ascomycota</taxon>
        <taxon>Pezizomycotina</taxon>
        <taxon>Eurotiomycetes</taxon>
        <taxon>Eurotiomycetidae</taxon>
        <taxon>Eurotiales</taxon>
        <taxon>Aspergillaceae</taxon>
        <taxon>Penicillium</taxon>
    </lineage>
</organism>
<dbReference type="Gene3D" id="2.30.250.10">
    <property type="entry name" value="Aminopeptidase i, Domain 2"/>
    <property type="match status" value="1"/>
</dbReference>
<dbReference type="CDD" id="cd05658">
    <property type="entry name" value="M18_DAP"/>
    <property type="match status" value="1"/>
</dbReference>
<evidence type="ECO:0000313" key="13">
    <source>
        <dbReference type="Proteomes" id="UP000191518"/>
    </source>
</evidence>
<evidence type="ECO:0000256" key="10">
    <source>
        <dbReference type="ARBA" id="ARBA00023049"/>
    </source>
</evidence>
<keyword evidence="8 11" id="KW-0378">Hydrolase</keyword>
<dbReference type="Gene3D" id="3.40.630.10">
    <property type="entry name" value="Zn peptidases"/>
    <property type="match status" value="1"/>
</dbReference>
<protein>
    <recommendedName>
        <fullName evidence="4">aspartyl aminopeptidase</fullName>
        <ecNumber evidence="4">3.4.11.21</ecNumber>
    </recommendedName>
</protein>
<keyword evidence="10 11" id="KW-0482">Metalloprotease</keyword>
<evidence type="ECO:0000256" key="7">
    <source>
        <dbReference type="ARBA" id="ARBA00022723"/>
    </source>
</evidence>
<evidence type="ECO:0000256" key="1">
    <source>
        <dbReference type="ARBA" id="ARBA00001335"/>
    </source>
</evidence>
<keyword evidence="13" id="KW-1185">Reference proteome</keyword>
<evidence type="ECO:0000256" key="6">
    <source>
        <dbReference type="ARBA" id="ARBA00022670"/>
    </source>
</evidence>
<sequence>MVLRRLYPDIIGCSQRYSTMAAKQSALDFLSFVNAAPTPFHAVHEAKELLGKAGFQEIKERDSWASTCQPGGKYYLTRNTTTLVAFAIGKKWQPGNSISMIGAHTDSPVLRVKPVSKKSGEGFVQVGVETYGGGIWHTWFDRDLGVAGRVMTRESDGSIVQKLVKIDRPILRIPTLAIHLDRQETFGFNKETQLFPIAGLVAAELNRNGGTDTPDTDKGSELFSPLKSVTERHHSHFVELIAAEAGVKPGDILDFEMILFDTHKSCLGGLRDEFIFSPRLDNLNSTFCATVGLIDSVADKSALDDEEAIRLIALFDHEEIGSRTAQGADSNVLPSIIRRLSVLPSSSSKGTDVSTAYEQTLSTSFLVSADMAHSVNPNYAAKYESDHKPEMNKGPVIKINANARYATNSPGIVLLEEIARKTSKETGEHVPLQLFVVRNDSSCGSTIGPMLSAALGARTLDLGNPQLSMHSIRETGGTYDVAHAIRLFTGFFKHYSELSKTILVD</sequence>
<reference evidence="13" key="1">
    <citation type="journal article" date="2017" name="Nat. Microbiol.">
        <title>Global analysis of biosynthetic gene clusters reveals vast potential of secondary metabolite production in Penicillium species.</title>
        <authorList>
            <person name="Nielsen J.C."/>
            <person name="Grijseels S."/>
            <person name="Prigent S."/>
            <person name="Ji B."/>
            <person name="Dainat J."/>
            <person name="Nielsen K.F."/>
            <person name="Frisvad J.C."/>
            <person name="Workman M."/>
            <person name="Nielsen J."/>
        </authorList>
    </citation>
    <scope>NUCLEOTIDE SEQUENCE [LARGE SCALE GENOMIC DNA]</scope>
    <source>
        <strain evidence="13">IBT 29486</strain>
    </source>
</reference>
<evidence type="ECO:0000256" key="9">
    <source>
        <dbReference type="ARBA" id="ARBA00022833"/>
    </source>
</evidence>
<dbReference type="PANTHER" id="PTHR28570:SF3">
    <property type="entry name" value="ASPARTYL AMINOPEPTIDASE"/>
    <property type="match status" value="1"/>
</dbReference>
<evidence type="ECO:0000256" key="5">
    <source>
        <dbReference type="ARBA" id="ARBA00022438"/>
    </source>
</evidence>
<comment type="similarity">
    <text evidence="3 11">Belongs to the peptidase M18 family.</text>
</comment>
<comment type="cofactor">
    <cofactor evidence="2">
        <name>Zn(2+)</name>
        <dbReference type="ChEBI" id="CHEBI:29105"/>
    </cofactor>
</comment>
<dbReference type="EMBL" id="MDYP01000006">
    <property type="protein sequence ID" value="OQE09483.1"/>
    <property type="molecule type" value="Genomic_DNA"/>
</dbReference>
<evidence type="ECO:0000313" key="12">
    <source>
        <dbReference type="EMBL" id="OQE09483.1"/>
    </source>
</evidence>
<keyword evidence="6 11" id="KW-0645">Protease</keyword>
<dbReference type="Proteomes" id="UP000191518">
    <property type="component" value="Unassembled WGS sequence"/>
</dbReference>
<evidence type="ECO:0000256" key="4">
    <source>
        <dbReference type="ARBA" id="ARBA00011965"/>
    </source>
</evidence>
<name>A0A1V6S7A0_9EURO</name>
<dbReference type="SUPFAM" id="SSF53187">
    <property type="entry name" value="Zn-dependent exopeptidases"/>
    <property type="match status" value="1"/>
</dbReference>
<dbReference type="STRING" id="29845.A0A1V6S7A0"/>
<gene>
    <name evidence="12" type="ORF">PENVUL_c006G00929</name>
</gene>